<dbReference type="EMBL" id="CATOUU010000594">
    <property type="protein sequence ID" value="CAI9935153.1"/>
    <property type="molecule type" value="Genomic_DNA"/>
</dbReference>
<dbReference type="EMBL" id="CAXDID020000156">
    <property type="protein sequence ID" value="CAL6043291.1"/>
    <property type="molecule type" value="Genomic_DNA"/>
</dbReference>
<gene>
    <name evidence="1" type="ORF">HINF_LOCUS22798</name>
    <name evidence="2" type="ORF">HINF_LOCUS40004</name>
</gene>
<keyword evidence="3" id="KW-1185">Reference proteome</keyword>
<evidence type="ECO:0000313" key="2">
    <source>
        <dbReference type="EMBL" id="CAL6043291.1"/>
    </source>
</evidence>
<dbReference type="AlphaFoldDB" id="A0AA86PAZ6"/>
<organism evidence="1">
    <name type="scientific">Hexamita inflata</name>
    <dbReference type="NCBI Taxonomy" id="28002"/>
    <lineage>
        <taxon>Eukaryota</taxon>
        <taxon>Metamonada</taxon>
        <taxon>Diplomonadida</taxon>
        <taxon>Hexamitidae</taxon>
        <taxon>Hexamitinae</taxon>
        <taxon>Hexamita</taxon>
    </lineage>
</organism>
<proteinExistence type="predicted"/>
<reference evidence="2 3" key="2">
    <citation type="submission" date="2024-07" db="EMBL/GenBank/DDBJ databases">
        <authorList>
            <person name="Akdeniz Z."/>
        </authorList>
    </citation>
    <scope>NUCLEOTIDE SEQUENCE [LARGE SCALE GENOMIC DNA]</scope>
</reference>
<evidence type="ECO:0000313" key="3">
    <source>
        <dbReference type="Proteomes" id="UP001642409"/>
    </source>
</evidence>
<comment type="caution">
    <text evidence="1">The sequence shown here is derived from an EMBL/GenBank/DDBJ whole genome shotgun (WGS) entry which is preliminary data.</text>
</comment>
<name>A0AA86PAZ6_9EUKA</name>
<dbReference type="Proteomes" id="UP001642409">
    <property type="component" value="Unassembled WGS sequence"/>
</dbReference>
<sequence length="329" mass="35659">MFGLIGLSYGILHIDALKAIYTLYNSTYYNYIGIFGFVNGSSSEFTNVVIQFFIGQQQVSQYVGALAGVLVAQIQNIHSITIQNSFITSSFNAGFIASIGSNININMVNLHDSSINCSYNVLSPSIQTICGGIIGQVRDQINLINNQIRIQIMQCIIYSIQINTYHVITWSLAGGLIGDSHITPLSIQQTIVNKSDIYAYGPVTNGVTASGLISFMYNQNNIEFSNINLCNSNLRVSSNTSQFQSCSGLFSHVLQTQFYSNMTLILSNSIVTNISLSVNGFATLSGVIFTNNRILQFSASQVSTEGTNTINGVTIQNCASVINTSQSGC</sequence>
<protein>
    <submittedName>
        <fullName evidence="2">Hypothetical_protein</fullName>
    </submittedName>
</protein>
<evidence type="ECO:0000313" key="1">
    <source>
        <dbReference type="EMBL" id="CAI9935153.1"/>
    </source>
</evidence>
<accession>A0AA86PAZ6</accession>
<reference evidence="1" key="1">
    <citation type="submission" date="2023-06" db="EMBL/GenBank/DDBJ databases">
        <authorList>
            <person name="Kurt Z."/>
        </authorList>
    </citation>
    <scope>NUCLEOTIDE SEQUENCE</scope>
</reference>